<feature type="coiled-coil region" evidence="1">
    <location>
        <begin position="139"/>
        <end position="194"/>
    </location>
</feature>
<dbReference type="RefSeq" id="WP_071092190.1">
    <property type="nucleotide sequence ID" value="NZ_MBLM01000184.1"/>
</dbReference>
<keyword evidence="4" id="KW-1185">Reference proteome</keyword>
<gene>
    <name evidence="3" type="ORF">CC117_30910</name>
</gene>
<dbReference type="Pfam" id="PF19776">
    <property type="entry name" value="DUF6262"/>
    <property type="match status" value="1"/>
</dbReference>
<name>A0A1S1Q2M8_9ACTN</name>
<evidence type="ECO:0000313" key="4">
    <source>
        <dbReference type="Proteomes" id="UP000179627"/>
    </source>
</evidence>
<evidence type="ECO:0000256" key="1">
    <source>
        <dbReference type="SAM" id="Coils"/>
    </source>
</evidence>
<dbReference type="AlphaFoldDB" id="A0A1S1Q2M8"/>
<evidence type="ECO:0000256" key="2">
    <source>
        <dbReference type="SAM" id="MobiDB-lite"/>
    </source>
</evidence>
<dbReference type="InterPro" id="IPR046229">
    <property type="entry name" value="TnpC-like"/>
</dbReference>
<reference evidence="4" key="1">
    <citation type="submission" date="2016-07" db="EMBL/GenBank/DDBJ databases">
        <title>Sequence Frankia sp. strain CcI1.17.</title>
        <authorList>
            <person name="Ghodhbane-Gtari F."/>
            <person name="Swanson E."/>
            <person name="Gueddou A."/>
            <person name="Morris K."/>
            <person name="Hezbri K."/>
            <person name="Ktari A."/>
            <person name="Nouioui I."/>
            <person name="Abebe-Akele F."/>
            <person name="Simpson S."/>
            <person name="Thomas K."/>
            <person name="Gtari M."/>
            <person name="Tisa L.S."/>
            <person name="Hurst S."/>
        </authorList>
    </citation>
    <scope>NUCLEOTIDE SEQUENCE [LARGE SCALE GENOMIC DNA]</scope>
    <source>
        <strain evidence="4">Cc1.17</strain>
    </source>
</reference>
<dbReference type="EMBL" id="MBLM01000184">
    <property type="protein sequence ID" value="OHV27839.1"/>
    <property type="molecule type" value="Genomic_DNA"/>
</dbReference>
<accession>A0A1S1Q2M8</accession>
<feature type="compositionally biased region" description="Low complexity" evidence="2">
    <location>
        <begin position="1"/>
        <end position="20"/>
    </location>
</feature>
<dbReference type="Proteomes" id="UP000179627">
    <property type="component" value="Unassembled WGS sequence"/>
</dbReference>
<feature type="region of interest" description="Disordered" evidence="2">
    <location>
        <begin position="1"/>
        <end position="24"/>
    </location>
</feature>
<dbReference type="OrthoDB" id="3369288at2"/>
<protein>
    <recommendedName>
        <fullName evidence="5">Transposase</fullName>
    </recommendedName>
</protein>
<proteinExistence type="predicted"/>
<organism evidence="3 4">
    <name type="scientific">Parafrankia colletiae</name>
    <dbReference type="NCBI Taxonomy" id="573497"/>
    <lineage>
        <taxon>Bacteria</taxon>
        <taxon>Bacillati</taxon>
        <taxon>Actinomycetota</taxon>
        <taxon>Actinomycetes</taxon>
        <taxon>Frankiales</taxon>
        <taxon>Frankiaceae</taxon>
        <taxon>Parafrankia</taxon>
    </lineage>
</organism>
<evidence type="ECO:0000313" key="3">
    <source>
        <dbReference type="EMBL" id="OHV27839.1"/>
    </source>
</evidence>
<sequence>MTNSEAGTARTTAANQARQQATRDKLDRIEATLRTLRRERTPVTYPAVARRAGVSRTFLYQNADAKKLVTTAIAASGDQRRRTHATHDAQVEASWHQRALNAEDALKATYTEIDTQRKRIGILLGQLRDLQAEYIEGTAQRVAEENTALKQRVHQLTDDNRGLEQKLHAARSNNRFLDRRLADLEAELIDAQLNRPTSARPGGP</sequence>
<keyword evidence="1" id="KW-0175">Coiled coil</keyword>
<comment type="caution">
    <text evidence="3">The sequence shown here is derived from an EMBL/GenBank/DDBJ whole genome shotgun (WGS) entry which is preliminary data.</text>
</comment>
<evidence type="ECO:0008006" key="5">
    <source>
        <dbReference type="Google" id="ProtNLM"/>
    </source>
</evidence>
<dbReference type="Gene3D" id="1.10.287.1490">
    <property type="match status" value="1"/>
</dbReference>